<dbReference type="GeneID" id="54564803"/>
<proteinExistence type="predicted"/>
<evidence type="ECO:0000313" key="2">
    <source>
        <dbReference type="EMBL" id="KAF2171777.1"/>
    </source>
</evidence>
<gene>
    <name evidence="2" type="ORF">M409DRAFT_50422</name>
</gene>
<reference evidence="2" key="1">
    <citation type="journal article" date="2020" name="Stud. Mycol.">
        <title>101 Dothideomycetes genomes: a test case for predicting lifestyles and emergence of pathogens.</title>
        <authorList>
            <person name="Haridas S."/>
            <person name="Albert R."/>
            <person name="Binder M."/>
            <person name="Bloem J."/>
            <person name="Labutti K."/>
            <person name="Salamov A."/>
            <person name="Andreopoulos B."/>
            <person name="Baker S."/>
            <person name="Barry K."/>
            <person name="Bills G."/>
            <person name="Bluhm B."/>
            <person name="Cannon C."/>
            <person name="Castanera R."/>
            <person name="Culley D."/>
            <person name="Daum C."/>
            <person name="Ezra D."/>
            <person name="Gonzalez J."/>
            <person name="Henrissat B."/>
            <person name="Kuo A."/>
            <person name="Liang C."/>
            <person name="Lipzen A."/>
            <person name="Lutzoni F."/>
            <person name="Magnuson J."/>
            <person name="Mondo S."/>
            <person name="Nolan M."/>
            <person name="Ohm R."/>
            <person name="Pangilinan J."/>
            <person name="Park H.-J."/>
            <person name="Ramirez L."/>
            <person name="Alfaro M."/>
            <person name="Sun H."/>
            <person name="Tritt A."/>
            <person name="Yoshinaga Y."/>
            <person name="Zwiers L.-H."/>
            <person name="Turgeon B."/>
            <person name="Goodwin S."/>
            <person name="Spatafora J."/>
            <person name="Crous P."/>
            <person name="Grigoriev I."/>
        </authorList>
    </citation>
    <scope>NUCLEOTIDE SEQUENCE</scope>
    <source>
        <strain evidence="2">ATCC 36951</strain>
    </source>
</reference>
<dbReference type="EMBL" id="ML993582">
    <property type="protein sequence ID" value="KAF2171777.1"/>
    <property type="molecule type" value="Genomic_DNA"/>
</dbReference>
<dbReference type="Proteomes" id="UP000799537">
    <property type="component" value="Unassembled WGS sequence"/>
</dbReference>
<keyword evidence="3" id="KW-1185">Reference proteome</keyword>
<organism evidence="2 3">
    <name type="scientific">Zasmidium cellare ATCC 36951</name>
    <dbReference type="NCBI Taxonomy" id="1080233"/>
    <lineage>
        <taxon>Eukaryota</taxon>
        <taxon>Fungi</taxon>
        <taxon>Dikarya</taxon>
        <taxon>Ascomycota</taxon>
        <taxon>Pezizomycotina</taxon>
        <taxon>Dothideomycetes</taxon>
        <taxon>Dothideomycetidae</taxon>
        <taxon>Mycosphaerellales</taxon>
        <taxon>Mycosphaerellaceae</taxon>
        <taxon>Zasmidium</taxon>
    </lineage>
</organism>
<protein>
    <submittedName>
        <fullName evidence="2">Uncharacterized protein</fullName>
    </submittedName>
</protein>
<feature type="signal peptide" evidence="1">
    <location>
        <begin position="1"/>
        <end position="24"/>
    </location>
</feature>
<keyword evidence="1" id="KW-0732">Signal</keyword>
<feature type="chain" id="PRO_5025558375" evidence="1">
    <location>
        <begin position="25"/>
        <end position="214"/>
    </location>
</feature>
<evidence type="ECO:0000256" key="1">
    <source>
        <dbReference type="SAM" id="SignalP"/>
    </source>
</evidence>
<dbReference type="AlphaFoldDB" id="A0A6A6CX33"/>
<sequence length="214" mass="22612">MPLAQSSLQSLALLALACSPLAQAASGFTIRYYAQDNPSCNTNSGTRPSLACKNIGQAICCEEPPASSVFKYAQGLSAGPAGTLNLHELLAGGEWGGCKNTYAINDCVYNSPFRTATILGIGSVCQVIGSADPGAGKRDVEKMPEVNGTETATSKGCSKHNVVGIGGKDYRLEGQTVNEGFVKDLMEMASEKFVEKYGLKEWQDAVENVAEEFK</sequence>
<evidence type="ECO:0000313" key="3">
    <source>
        <dbReference type="Proteomes" id="UP000799537"/>
    </source>
</evidence>
<accession>A0A6A6CX33</accession>
<dbReference type="RefSeq" id="XP_033672666.1">
    <property type="nucleotide sequence ID" value="XM_033811531.1"/>
</dbReference>
<name>A0A6A6CX33_ZASCE</name>